<dbReference type="FunFam" id="1.20.58.70:FF:000006">
    <property type="entry name" value="Syntaxin 7"/>
    <property type="match status" value="1"/>
</dbReference>
<evidence type="ECO:0000256" key="4">
    <source>
        <dbReference type="RuleBase" id="RU003858"/>
    </source>
</evidence>
<accession>A0AAV6VQH3</accession>
<dbReference type="InterPro" id="IPR010989">
    <property type="entry name" value="SNARE"/>
</dbReference>
<dbReference type="GO" id="GO:0048278">
    <property type="term" value="P:vesicle docking"/>
    <property type="evidence" value="ECO:0007669"/>
    <property type="project" value="TreeGrafter"/>
</dbReference>
<sequence length="277" mass="31166">MASSYSNGYQYSTYTSAETAGNGEFKRLSDVISTNIQKVSQNVASMQKMVNQLGTPQDCESLRAQLHQVQHYTNQLVKDTNNHLKELPLLPNPPNQSDQRQRKVLREKLNTQFSEALKNFQLQQRNAVTKEKASVMRARAHSGLSGNPFGDDPPSTGHLIDLQSPTQNQMMTSLQMEEEVNLELLREREEAVRKLEADIVDVNHIFTDLATLVHEQGEVIDSIEANVESAQIQVSEGTQQLAKARKHQAAARRKACFLVMFLVFVVVIIGLIIYFTN</sequence>
<dbReference type="Gene3D" id="1.20.58.70">
    <property type="match status" value="1"/>
</dbReference>
<dbReference type="AlphaFoldDB" id="A0AAV6VQH3"/>
<gene>
    <name evidence="7" type="ORF">JTE90_015112</name>
</gene>
<dbReference type="InterPro" id="IPR006011">
    <property type="entry name" value="Syntaxin_N"/>
</dbReference>
<keyword evidence="5" id="KW-1133">Transmembrane helix</keyword>
<dbReference type="Proteomes" id="UP000827092">
    <property type="component" value="Unassembled WGS sequence"/>
</dbReference>
<dbReference type="Pfam" id="PF14523">
    <property type="entry name" value="Syntaxin_2"/>
    <property type="match status" value="1"/>
</dbReference>
<evidence type="ECO:0000256" key="5">
    <source>
        <dbReference type="SAM" id="Phobius"/>
    </source>
</evidence>
<keyword evidence="5" id="KW-0472">Membrane</keyword>
<dbReference type="FunFam" id="1.20.5.110:FF:000059">
    <property type="entry name" value="Related to syntaxin 12"/>
    <property type="match status" value="1"/>
</dbReference>
<evidence type="ECO:0000256" key="3">
    <source>
        <dbReference type="ARBA" id="ARBA00022775"/>
    </source>
</evidence>
<dbReference type="SMART" id="SM00503">
    <property type="entry name" value="SynN"/>
    <property type="match status" value="1"/>
</dbReference>
<dbReference type="EMBL" id="JAFNEN010000034">
    <property type="protein sequence ID" value="KAG8198900.1"/>
    <property type="molecule type" value="Genomic_DNA"/>
</dbReference>
<dbReference type="GO" id="GO:0008021">
    <property type="term" value="C:synaptic vesicle"/>
    <property type="evidence" value="ECO:0007669"/>
    <property type="project" value="TreeGrafter"/>
</dbReference>
<keyword evidence="8" id="KW-1185">Reference proteome</keyword>
<dbReference type="InterPro" id="IPR045242">
    <property type="entry name" value="Syntaxin"/>
</dbReference>
<proteinExistence type="inferred from homology"/>
<protein>
    <recommendedName>
        <fullName evidence="6">t-SNARE coiled-coil homology domain-containing protein</fullName>
    </recommendedName>
</protein>
<dbReference type="PROSITE" id="PS00914">
    <property type="entry name" value="SYNTAXIN"/>
    <property type="match status" value="1"/>
</dbReference>
<keyword evidence="3" id="KW-0532">Neurotransmitter transport</keyword>
<dbReference type="GO" id="GO:0005484">
    <property type="term" value="F:SNAP receptor activity"/>
    <property type="evidence" value="ECO:0007669"/>
    <property type="project" value="InterPro"/>
</dbReference>
<keyword evidence="5" id="KW-0812">Transmembrane</keyword>
<dbReference type="Gene3D" id="1.20.5.110">
    <property type="match status" value="1"/>
</dbReference>
<dbReference type="PANTHER" id="PTHR19957">
    <property type="entry name" value="SYNTAXIN"/>
    <property type="match status" value="1"/>
</dbReference>
<dbReference type="GO" id="GO:0031201">
    <property type="term" value="C:SNARE complex"/>
    <property type="evidence" value="ECO:0007669"/>
    <property type="project" value="TreeGrafter"/>
</dbReference>
<comment type="subcellular location">
    <subcellularLocation>
        <location evidence="1">Membrane</location>
        <topology evidence="1">Single-pass type IV membrane protein</topology>
    </subcellularLocation>
</comment>
<dbReference type="GO" id="GO:0006906">
    <property type="term" value="P:vesicle fusion"/>
    <property type="evidence" value="ECO:0007669"/>
    <property type="project" value="TreeGrafter"/>
</dbReference>
<comment type="similarity">
    <text evidence="2 4">Belongs to the syntaxin family.</text>
</comment>
<keyword evidence="3" id="KW-0813">Transport</keyword>
<evidence type="ECO:0000313" key="7">
    <source>
        <dbReference type="EMBL" id="KAG8198900.1"/>
    </source>
</evidence>
<evidence type="ECO:0000256" key="2">
    <source>
        <dbReference type="ARBA" id="ARBA00009063"/>
    </source>
</evidence>
<dbReference type="PROSITE" id="PS50192">
    <property type="entry name" value="T_SNARE"/>
    <property type="match status" value="1"/>
</dbReference>
<name>A0AAV6VQH3_9ARAC</name>
<comment type="caution">
    <text evidence="7">The sequence shown here is derived from an EMBL/GenBank/DDBJ whole genome shotgun (WGS) entry which is preliminary data.</text>
</comment>
<feature type="transmembrane region" description="Helical" evidence="5">
    <location>
        <begin position="255"/>
        <end position="275"/>
    </location>
</feature>
<dbReference type="GO" id="GO:0006836">
    <property type="term" value="P:neurotransmitter transport"/>
    <property type="evidence" value="ECO:0007669"/>
    <property type="project" value="UniProtKB-KW"/>
</dbReference>
<reference evidence="7 8" key="1">
    <citation type="journal article" date="2022" name="Nat. Ecol. Evol.">
        <title>A masculinizing supergene underlies an exaggerated male reproductive morph in a spider.</title>
        <authorList>
            <person name="Hendrickx F."/>
            <person name="De Corte Z."/>
            <person name="Sonet G."/>
            <person name="Van Belleghem S.M."/>
            <person name="Kostlbacher S."/>
            <person name="Vangestel C."/>
        </authorList>
    </citation>
    <scope>NUCLEOTIDE SEQUENCE [LARGE SCALE GENOMIC DNA]</scope>
    <source>
        <strain evidence="7">W744_W776</strain>
    </source>
</reference>
<dbReference type="PANTHER" id="PTHR19957:SF411">
    <property type="entry name" value="LD23667P"/>
    <property type="match status" value="1"/>
</dbReference>
<dbReference type="GO" id="GO:0000149">
    <property type="term" value="F:SNARE binding"/>
    <property type="evidence" value="ECO:0007669"/>
    <property type="project" value="TreeGrafter"/>
</dbReference>
<evidence type="ECO:0000259" key="6">
    <source>
        <dbReference type="PROSITE" id="PS50192"/>
    </source>
</evidence>
<dbReference type="GO" id="GO:0006886">
    <property type="term" value="P:intracellular protein transport"/>
    <property type="evidence" value="ECO:0007669"/>
    <property type="project" value="InterPro"/>
</dbReference>
<dbReference type="SUPFAM" id="SSF47661">
    <property type="entry name" value="t-snare proteins"/>
    <property type="match status" value="1"/>
</dbReference>
<dbReference type="SMART" id="SM00397">
    <property type="entry name" value="t_SNARE"/>
    <property type="match status" value="1"/>
</dbReference>
<evidence type="ECO:0000256" key="1">
    <source>
        <dbReference type="ARBA" id="ARBA00004211"/>
    </source>
</evidence>
<evidence type="ECO:0000313" key="8">
    <source>
        <dbReference type="Proteomes" id="UP000827092"/>
    </source>
</evidence>
<organism evidence="7 8">
    <name type="scientific">Oedothorax gibbosus</name>
    <dbReference type="NCBI Taxonomy" id="931172"/>
    <lineage>
        <taxon>Eukaryota</taxon>
        <taxon>Metazoa</taxon>
        <taxon>Ecdysozoa</taxon>
        <taxon>Arthropoda</taxon>
        <taxon>Chelicerata</taxon>
        <taxon>Arachnida</taxon>
        <taxon>Araneae</taxon>
        <taxon>Araneomorphae</taxon>
        <taxon>Entelegynae</taxon>
        <taxon>Araneoidea</taxon>
        <taxon>Linyphiidae</taxon>
        <taxon>Erigoninae</taxon>
        <taxon>Oedothorax</taxon>
    </lineage>
</organism>
<feature type="domain" description="T-SNARE coiled-coil homology" evidence="6">
    <location>
        <begin position="182"/>
        <end position="244"/>
    </location>
</feature>
<dbReference type="InterPro" id="IPR006012">
    <property type="entry name" value="Syntaxin/epimorphin_CS"/>
</dbReference>
<dbReference type="CDD" id="cd15847">
    <property type="entry name" value="SNARE_syntaxin7_like"/>
    <property type="match status" value="1"/>
</dbReference>
<dbReference type="InterPro" id="IPR000727">
    <property type="entry name" value="T_SNARE_dom"/>
</dbReference>
<dbReference type="Pfam" id="PF05739">
    <property type="entry name" value="SNARE"/>
    <property type="match status" value="1"/>
</dbReference>